<organism evidence="3 4">
    <name type="scientific">Polarella glacialis</name>
    <name type="common">Dinoflagellate</name>
    <dbReference type="NCBI Taxonomy" id="89957"/>
    <lineage>
        <taxon>Eukaryota</taxon>
        <taxon>Sar</taxon>
        <taxon>Alveolata</taxon>
        <taxon>Dinophyceae</taxon>
        <taxon>Suessiales</taxon>
        <taxon>Suessiaceae</taxon>
        <taxon>Polarella</taxon>
    </lineage>
</organism>
<evidence type="ECO:0000313" key="3">
    <source>
        <dbReference type="EMBL" id="CAE8681643.1"/>
    </source>
</evidence>
<evidence type="ECO:0000256" key="2">
    <source>
        <dbReference type="SAM" id="Phobius"/>
    </source>
</evidence>
<evidence type="ECO:0000256" key="1">
    <source>
        <dbReference type="SAM" id="MobiDB-lite"/>
    </source>
</evidence>
<gene>
    <name evidence="3" type="ORF">PGLA2088_LOCUS22532</name>
</gene>
<keyword evidence="2" id="KW-1133">Transmembrane helix</keyword>
<name>A0A813JH29_POLGL</name>
<protein>
    <submittedName>
        <fullName evidence="3">Uncharacterized protein</fullName>
    </submittedName>
</protein>
<dbReference type="Proteomes" id="UP000626109">
    <property type="component" value="Unassembled WGS sequence"/>
</dbReference>
<keyword evidence="2" id="KW-0812">Transmembrane</keyword>
<keyword evidence="2" id="KW-0472">Membrane</keyword>
<feature type="transmembrane region" description="Helical" evidence="2">
    <location>
        <begin position="466"/>
        <end position="487"/>
    </location>
</feature>
<proteinExistence type="predicted"/>
<reference evidence="3" key="1">
    <citation type="submission" date="2021-02" db="EMBL/GenBank/DDBJ databases">
        <authorList>
            <person name="Dougan E. K."/>
            <person name="Rhodes N."/>
            <person name="Thang M."/>
            <person name="Chan C."/>
        </authorList>
    </citation>
    <scope>NUCLEOTIDE SEQUENCE</scope>
</reference>
<comment type="caution">
    <text evidence="3">The sequence shown here is derived from an EMBL/GenBank/DDBJ whole genome shotgun (WGS) entry which is preliminary data.</text>
</comment>
<feature type="region of interest" description="Disordered" evidence="1">
    <location>
        <begin position="156"/>
        <end position="177"/>
    </location>
</feature>
<dbReference type="EMBL" id="CAJNNW010025978">
    <property type="protein sequence ID" value="CAE8681643.1"/>
    <property type="molecule type" value="Genomic_DNA"/>
</dbReference>
<accession>A0A813JH29</accession>
<evidence type="ECO:0000313" key="4">
    <source>
        <dbReference type="Proteomes" id="UP000626109"/>
    </source>
</evidence>
<dbReference type="AlphaFoldDB" id="A0A813JH29"/>
<sequence length="545" mass="57069">MAPGSVTVTKVKGIMALDVPSCKAFTERKGAVGAVAAGIANATGVDVKSLEVTLTCSRRLTSEVLFARRLEAVNGAYEITIPEGSATITADSVSSAITTAGSDGLTTKIAAAITAVGITDIVVKVNSISTPTASTFKAQVATTTTVSTTKAAASATTASGAFADRPRTSSTRSTTALSTTSSTTRTITFSTTSSTTKTTTVSTTSRTPSTTAFSTTSTTRTTLDASLDSEVLEAIQRYGSELAAPLLSGQNGSIVSIETPFGTMTLALLQESSSSEGVALVEVRGLGLAVEMPKGALPQNILGKLAISVITLPTGSTSNSSRRLPRKGDIEESEHYWESAIITGPVFDITLVSVDSGVKPVPVQNLDEPILIRLSASRFESGTRCRYRNSLTGWSSDGVSVATEEEIRAFLFNPSNALDRANTSDGLKEGFWCATYHLSMFAPVKIIQNPPLVEALSRSKPLLTSASWLLALIPIGLFLCTITLYVVARCRVMKGGSVEMATQVGGVRDVRFKINRPSTSTSSSSQGAVKTQVVWDIKPKLFFPG</sequence>